<evidence type="ECO:0000256" key="3">
    <source>
        <dbReference type="ARBA" id="ARBA00022741"/>
    </source>
</evidence>
<feature type="region of interest" description="Disordered" evidence="9">
    <location>
        <begin position="1143"/>
        <end position="1192"/>
    </location>
</feature>
<evidence type="ECO:0000256" key="8">
    <source>
        <dbReference type="PROSITE-ProRule" id="PRU00781"/>
    </source>
</evidence>
<feature type="region of interest" description="Disordered" evidence="9">
    <location>
        <begin position="252"/>
        <end position="272"/>
    </location>
</feature>
<dbReference type="SUPFAM" id="SSF56104">
    <property type="entry name" value="SAICAR synthase-like"/>
    <property type="match status" value="1"/>
</dbReference>
<evidence type="ECO:0000256" key="2">
    <source>
        <dbReference type="ARBA" id="ARBA00022679"/>
    </source>
</evidence>
<dbReference type="GO" id="GO:0010008">
    <property type="term" value="C:endosome membrane"/>
    <property type="evidence" value="ECO:0007669"/>
    <property type="project" value="TreeGrafter"/>
</dbReference>
<dbReference type="InterPro" id="IPR027483">
    <property type="entry name" value="PInositol-4-P-4/5-kinase_C_sf"/>
</dbReference>
<proteinExistence type="predicted"/>
<dbReference type="PROSITE" id="PS51455">
    <property type="entry name" value="PIPK"/>
    <property type="match status" value="1"/>
</dbReference>
<protein>
    <recommendedName>
        <fullName evidence="1">1-phosphatidylinositol-3-phosphate 5-kinase</fullName>
        <ecNumber evidence="1">2.7.1.150</ecNumber>
    </recommendedName>
    <alternativeName>
        <fullName evidence="7">Phosphatidylinositol 3-phosphate 5-kinase type III</fullName>
    </alternativeName>
</protein>
<evidence type="ECO:0000256" key="9">
    <source>
        <dbReference type="SAM" id="MobiDB-lite"/>
    </source>
</evidence>
<evidence type="ECO:0000256" key="5">
    <source>
        <dbReference type="ARBA" id="ARBA00022840"/>
    </source>
</evidence>
<evidence type="ECO:0000256" key="7">
    <source>
        <dbReference type="ARBA" id="ARBA00077223"/>
    </source>
</evidence>
<dbReference type="Proteomes" id="UP000663760">
    <property type="component" value="Chromosome 8"/>
</dbReference>
<feature type="region of interest" description="Disordered" evidence="9">
    <location>
        <begin position="297"/>
        <end position="327"/>
    </location>
</feature>
<feature type="compositionally biased region" description="Polar residues" evidence="9">
    <location>
        <begin position="116"/>
        <end position="135"/>
    </location>
</feature>
<name>A0A7I8KTA1_SPIIN</name>
<dbReference type="EC" id="2.7.1.150" evidence="1"/>
<feature type="domain" description="PIPK" evidence="10">
    <location>
        <begin position="1334"/>
        <end position="1655"/>
    </location>
</feature>
<keyword evidence="3 8" id="KW-0547">Nucleotide-binding</keyword>
<dbReference type="SUPFAM" id="SSF52029">
    <property type="entry name" value="GroEL apical domain-like"/>
    <property type="match status" value="1"/>
</dbReference>
<evidence type="ECO:0000256" key="4">
    <source>
        <dbReference type="ARBA" id="ARBA00022777"/>
    </source>
</evidence>
<dbReference type="SMART" id="SM00330">
    <property type="entry name" value="PIPKc"/>
    <property type="match status" value="1"/>
</dbReference>
<evidence type="ECO:0000256" key="6">
    <source>
        <dbReference type="ARBA" id="ARBA00023464"/>
    </source>
</evidence>
<keyword evidence="5 8" id="KW-0067">ATP-binding</keyword>
<dbReference type="FunFam" id="3.30.810.10:FF:000001">
    <property type="entry name" value="1-phosphatidylinositol 3-phosphate 5-kinase FAB1"/>
    <property type="match status" value="1"/>
</dbReference>
<dbReference type="InterPro" id="IPR002423">
    <property type="entry name" value="Cpn60/GroEL/TCP-1"/>
</dbReference>
<feature type="compositionally biased region" description="Polar residues" evidence="9">
    <location>
        <begin position="1173"/>
        <end position="1184"/>
    </location>
</feature>
<keyword evidence="2 8" id="KW-0808">Transferase</keyword>
<dbReference type="PANTHER" id="PTHR45748">
    <property type="entry name" value="1-PHOSPHATIDYLINOSITOL 3-PHOSPHATE 5-KINASE-RELATED"/>
    <property type="match status" value="1"/>
</dbReference>
<dbReference type="FunFam" id="3.50.7.10:FF:000007">
    <property type="entry name" value="1-phosphatidylinositol 3-phosphate 5-kinase isoform X1"/>
    <property type="match status" value="1"/>
</dbReference>
<dbReference type="GO" id="GO:0005524">
    <property type="term" value="F:ATP binding"/>
    <property type="evidence" value="ECO:0007669"/>
    <property type="project" value="UniProtKB-UniRule"/>
</dbReference>
<feature type="compositionally biased region" description="Polar residues" evidence="9">
    <location>
        <begin position="673"/>
        <end position="687"/>
    </location>
</feature>
<keyword evidence="12" id="KW-1185">Reference proteome</keyword>
<evidence type="ECO:0000313" key="12">
    <source>
        <dbReference type="Proteomes" id="UP000663760"/>
    </source>
</evidence>
<dbReference type="OrthoDB" id="158357at2759"/>
<dbReference type="CDD" id="cd03334">
    <property type="entry name" value="Fab1_TCP"/>
    <property type="match status" value="1"/>
</dbReference>
<sequence length="1664" mass="184722">MGVTRRLFLDLIQEKVRSWLAGFLGKSGMSGSTDCLMCCNCCSRVPAGTGKLRCRACSRLLCGQCMPATEGIAEVEEPGGILCKDLPWRLSMICKFCSQATGLVEAVAEPEEGTESLASPQQRSSPPSLHCSTARSFDDEEEEEEEEDGECPGKHFWSPCSIFSQDVSDVDPSSFSTGNEFYNFKCLTPSPLDSPNSYEPGKLDLLEQDPLDNLRSSERVTGDRVELACARDDKLIHFDSKAQEDSKPLDIENNDQLWLPPPPKDEGDDVENGYFEYDDEEDGVGRLDLFSTSSSFGVGDGDNVGNDEDDDDDDGGGGGFAIKERPNDAQKELLRTSVYGHFRALVSQLLKGEGISSGSKEGEEGWLDVVSSLSWQAANFVKPDTSRGASMDPADYVKVKCIPSGRPRESVLVKGVVCTKNVKHKRMISQHKNPRLLLLGGALEYQKVSNKLASLETVLQQEIDHLKMAVAKIEAHRPNVLLVEKSVSSYAQEYLLAKEISLVLNVKKPLLERISRCTGAQISPSVDSIASTRLGHCEVFRIERTIEEGLLGNQPGKKFSRTLMFFEGCPTRLGCTVLLRGPNRDELKKVKHILLYASFAAYHLSLETSFLADSGATLPKMPQNHPLDSPCGGEYAADSVSDALDFPSLDGPSPRHSGGYVRSEREECKPPSDQISTNPTCASTSDLSPRGGFCSSVSAPDLASAVTKDYQALDRGAHGPLDFSTDVQSDGIELSKNGAHEERMVRMPTGNDRSPPGDYFSTSESQQSILVSLSSSCVLKGIVCERSKLFRIKFYGNFDKPLGRYLRDDLFDQTSFCRCCREPPETHVRCFTHQQGSLTINVKRLLSAKLPGECDGRIWMWHRCLKCAQKDGVPPATQRVVMSDAAWGLSFGKFLELSFSNQAIANRVASCGHSLQKDCLRFFGFGSMVAFFHYSPVNILSVRLPPFVLEFASQSQQEWFRREAGQIAIKVDLLYGEVLDVLRGIEQKVATYVDEPLKASLGNLLTELRDLVKNERQKYDVFLQSANLESFQLGHTSSDVLELNHLKRCLLIDSYVWDRRIYLLDSKVKGSSSEIDVHLLEVSIHNGLIQRSESFPIGRRADFSPTSSAKESEGVDLLTNPADCCAEPASTDLICDENSCNEQMGGSAAAERSPMGSSSSPGSSLSDKIDSAWTGTWHSPNGSPLSDIDSSRKSTMTPVRVYSFDSSLVVRQRFHDLAPTLPLPMTGGHLGFVRDPSPSIQRAYSQHSPGGIENLKFLFGRMPLFISSANRMVRDGARLLLPQTGGRNVVIAVYDKEPSSVIAYALSSKEHSDFITSSLDQDETLEKDPTKDRWGHRGGAAASRSFELEDVQSQYYDSEEALFSQVSVYLEPKQPHFRFSFVDESSIPAEKARFSVTCYFAKEFDALRRKCCPNELDFICSLGRCRQWDAQGGKSNVYFAKSLDERFIIKQVTKTELESFEDFAPQYFRYLIESINSGSPTCLAKILGIYQVTIKHLKGGREVRMDLMVMENLFFRRNISRVYDLKGSLRSRYNANTAGGNKVMLDLNLLESLRTEPIFLGSKAKRSLERAIWNDTSFLATVDVMDYSLLVGIDEEKKELVLGIIDFLRQYTWDKHLETWVKASGILGGPMNASPTIISPKQYKKRFRKAMSTYFLTVPDQWLP</sequence>
<comment type="subunit">
    <text evidence="6">Component of the PI(3,5)P2 regulatory complex at least composed of ATG18, SAC/FIG4, FAB1 and VAC14.</text>
</comment>
<dbReference type="InterPro" id="IPR002498">
    <property type="entry name" value="PInositol-4-P-4/5-kinase_core"/>
</dbReference>
<feature type="compositionally biased region" description="Low complexity" evidence="9">
    <location>
        <begin position="1153"/>
        <end position="1166"/>
    </location>
</feature>
<organism evidence="11 12">
    <name type="scientific">Spirodela intermedia</name>
    <name type="common">Intermediate duckweed</name>
    <dbReference type="NCBI Taxonomy" id="51605"/>
    <lineage>
        <taxon>Eukaryota</taxon>
        <taxon>Viridiplantae</taxon>
        <taxon>Streptophyta</taxon>
        <taxon>Embryophyta</taxon>
        <taxon>Tracheophyta</taxon>
        <taxon>Spermatophyta</taxon>
        <taxon>Magnoliopsida</taxon>
        <taxon>Liliopsida</taxon>
        <taxon>Araceae</taxon>
        <taxon>Lemnoideae</taxon>
        <taxon>Spirodela</taxon>
    </lineage>
</organism>
<dbReference type="Gene3D" id="3.30.810.10">
    <property type="entry name" value="2-Layer Sandwich"/>
    <property type="match status" value="1"/>
</dbReference>
<feature type="region of interest" description="Disordered" evidence="9">
    <location>
        <begin position="111"/>
        <end position="153"/>
    </location>
</feature>
<dbReference type="Gene3D" id="3.50.7.10">
    <property type="entry name" value="GroEL"/>
    <property type="match status" value="1"/>
</dbReference>
<dbReference type="InterPro" id="IPR027409">
    <property type="entry name" value="GroEL-like_apical_dom_sf"/>
</dbReference>
<evidence type="ECO:0000259" key="10">
    <source>
        <dbReference type="PROSITE" id="PS51455"/>
    </source>
</evidence>
<dbReference type="FunFam" id="3.30.800.10:FF:000010">
    <property type="entry name" value="Putative 1-phosphatidylinositol-3-phosphate 5-kinase FAB1C"/>
    <property type="match status" value="1"/>
</dbReference>
<reference evidence="11" key="1">
    <citation type="submission" date="2020-02" db="EMBL/GenBank/DDBJ databases">
        <authorList>
            <person name="Scholz U."/>
            <person name="Mascher M."/>
            <person name="Fiebig A."/>
        </authorList>
    </citation>
    <scope>NUCLEOTIDE SEQUENCE</scope>
</reference>
<dbReference type="PANTHER" id="PTHR45748:SF14">
    <property type="entry name" value="1-PHOSPHATIDYLINOSITOL-3-PHOSPHATE 5-KINASE FAB1C-RELATED"/>
    <property type="match status" value="1"/>
</dbReference>
<feature type="region of interest" description="Disordered" evidence="9">
    <location>
        <begin position="643"/>
        <end position="687"/>
    </location>
</feature>
<dbReference type="GO" id="GO:0000285">
    <property type="term" value="F:1-phosphatidylinositol-3-phosphate 5-kinase activity"/>
    <property type="evidence" value="ECO:0007669"/>
    <property type="project" value="UniProtKB-EC"/>
</dbReference>
<dbReference type="Pfam" id="PF00118">
    <property type="entry name" value="Cpn60_TCP1"/>
    <property type="match status" value="1"/>
</dbReference>
<accession>A0A7I8KTA1</accession>
<evidence type="ECO:0000256" key="1">
    <source>
        <dbReference type="ARBA" id="ARBA00012009"/>
    </source>
</evidence>
<dbReference type="GO" id="GO:0046854">
    <property type="term" value="P:phosphatidylinositol phosphate biosynthetic process"/>
    <property type="evidence" value="ECO:0007669"/>
    <property type="project" value="TreeGrafter"/>
</dbReference>
<dbReference type="InterPro" id="IPR027484">
    <property type="entry name" value="PInositol-4-P-5-kinase_N"/>
</dbReference>
<feature type="compositionally biased region" description="Acidic residues" evidence="9">
    <location>
        <begin position="305"/>
        <end position="315"/>
    </location>
</feature>
<dbReference type="InterPro" id="IPR044769">
    <property type="entry name" value="PIKfyve_PIPKc"/>
</dbReference>
<dbReference type="Pfam" id="PF01504">
    <property type="entry name" value="PIP5K"/>
    <property type="match status" value="1"/>
</dbReference>
<dbReference type="CDD" id="cd17300">
    <property type="entry name" value="PIPKc_PIKfyve"/>
    <property type="match status" value="1"/>
</dbReference>
<dbReference type="Gene3D" id="3.30.800.10">
    <property type="entry name" value="Phosphatidylinositol Phosphate Kinase II Beta"/>
    <property type="match status" value="1"/>
</dbReference>
<gene>
    <name evidence="11" type="ORF">SI8410_08011529</name>
</gene>
<evidence type="ECO:0000313" key="11">
    <source>
        <dbReference type="EMBL" id="CAA7400851.1"/>
    </source>
</evidence>
<keyword evidence="4 8" id="KW-0418">Kinase</keyword>
<dbReference type="EMBL" id="LR746271">
    <property type="protein sequence ID" value="CAA7400851.1"/>
    <property type="molecule type" value="Genomic_DNA"/>
</dbReference>
<feature type="compositionally biased region" description="Acidic residues" evidence="9">
    <location>
        <begin position="138"/>
        <end position="150"/>
    </location>
</feature>